<dbReference type="RefSeq" id="WP_109743637.1">
    <property type="nucleotide sequence ID" value="NZ_QGGO01000015.1"/>
</dbReference>
<evidence type="ECO:0000313" key="7">
    <source>
        <dbReference type="EMBL" id="PWK24408.1"/>
    </source>
</evidence>
<comment type="caution">
    <text evidence="7">The sequence shown here is derived from an EMBL/GenBank/DDBJ whole genome shotgun (WGS) entry which is preliminary data.</text>
</comment>
<sequence>MKKIFQYLLFLGIGGGLIWYSIATGIINPAKLWEDVSHANLWWVGLMVLLTFVAHGSRAARWQMLLEPLGYKPSFFNVNNAVWLGYFANNLVPRLGEVTRCSQLYKSDDIPVEKSLGTVVTDRLFDVVALFVLLIIHFIIDFDKLWAFVNQQLAQNTGGQSNKSNLLFFLLIGLALAGMILFVFRKKILQISIVKVIFEKLKGLLDGLLSIRYLKNPKLFLFYTVMIWGMYWLMGYVLFFAIPKFSNLPPIAGLTFLVSGALAMILPSPGGAGTVTAIVSPVFVTMYGLSKDDAGTLSTFVQSSQMLATLIIGLIIFIISIFTNKKTSK</sequence>
<keyword evidence="5 6" id="KW-0472">Membrane</keyword>
<protein>
    <recommendedName>
        <fullName evidence="9">Lysylphosphatidylglycerol synthase-like protein</fullName>
    </recommendedName>
</protein>
<feature type="transmembrane region" description="Helical" evidence="6">
    <location>
        <begin position="166"/>
        <end position="184"/>
    </location>
</feature>
<keyword evidence="4 6" id="KW-1133">Transmembrane helix</keyword>
<dbReference type="EMBL" id="QGGO01000015">
    <property type="protein sequence ID" value="PWK24408.1"/>
    <property type="molecule type" value="Genomic_DNA"/>
</dbReference>
<keyword evidence="3 6" id="KW-0812">Transmembrane</keyword>
<feature type="transmembrane region" description="Helical" evidence="6">
    <location>
        <begin position="39"/>
        <end position="56"/>
    </location>
</feature>
<feature type="transmembrane region" description="Helical" evidence="6">
    <location>
        <begin position="7"/>
        <end position="27"/>
    </location>
</feature>
<name>A0A316E427_9BACT</name>
<comment type="subcellular location">
    <subcellularLocation>
        <location evidence="1">Cell membrane</location>
        <topology evidence="1">Multi-pass membrane protein</topology>
    </subcellularLocation>
</comment>
<feature type="transmembrane region" description="Helical" evidence="6">
    <location>
        <begin position="124"/>
        <end position="140"/>
    </location>
</feature>
<dbReference type="NCBIfam" id="TIGR00374">
    <property type="entry name" value="flippase-like domain"/>
    <property type="match status" value="1"/>
</dbReference>
<evidence type="ECO:0000256" key="4">
    <source>
        <dbReference type="ARBA" id="ARBA00022989"/>
    </source>
</evidence>
<dbReference type="InterPro" id="IPR022791">
    <property type="entry name" value="L-PG_synthase/AglD"/>
</dbReference>
<evidence type="ECO:0000256" key="1">
    <source>
        <dbReference type="ARBA" id="ARBA00004651"/>
    </source>
</evidence>
<keyword evidence="8" id="KW-1185">Reference proteome</keyword>
<gene>
    <name evidence="7" type="ORF">LV89_02921</name>
</gene>
<dbReference type="PANTHER" id="PTHR39087:SF2">
    <property type="entry name" value="UPF0104 MEMBRANE PROTEIN MJ1595"/>
    <property type="match status" value="1"/>
</dbReference>
<feature type="transmembrane region" description="Helical" evidence="6">
    <location>
        <begin position="220"/>
        <end position="242"/>
    </location>
</feature>
<evidence type="ECO:0000256" key="6">
    <source>
        <dbReference type="SAM" id="Phobius"/>
    </source>
</evidence>
<proteinExistence type="predicted"/>
<evidence type="ECO:0008006" key="9">
    <source>
        <dbReference type="Google" id="ProtNLM"/>
    </source>
</evidence>
<dbReference type="Proteomes" id="UP000245489">
    <property type="component" value="Unassembled WGS sequence"/>
</dbReference>
<dbReference type="AlphaFoldDB" id="A0A316E427"/>
<evidence type="ECO:0000256" key="2">
    <source>
        <dbReference type="ARBA" id="ARBA00022475"/>
    </source>
</evidence>
<accession>A0A316E427</accession>
<dbReference type="PANTHER" id="PTHR39087">
    <property type="entry name" value="UPF0104 MEMBRANE PROTEIN MJ1595"/>
    <property type="match status" value="1"/>
</dbReference>
<evidence type="ECO:0000256" key="5">
    <source>
        <dbReference type="ARBA" id="ARBA00023136"/>
    </source>
</evidence>
<feature type="transmembrane region" description="Helical" evidence="6">
    <location>
        <begin position="302"/>
        <end position="323"/>
    </location>
</feature>
<organism evidence="7 8">
    <name type="scientific">Arcicella aurantiaca</name>
    <dbReference type="NCBI Taxonomy" id="591202"/>
    <lineage>
        <taxon>Bacteria</taxon>
        <taxon>Pseudomonadati</taxon>
        <taxon>Bacteroidota</taxon>
        <taxon>Cytophagia</taxon>
        <taxon>Cytophagales</taxon>
        <taxon>Flectobacillaceae</taxon>
        <taxon>Arcicella</taxon>
    </lineage>
</organism>
<reference evidence="7 8" key="1">
    <citation type="submission" date="2018-05" db="EMBL/GenBank/DDBJ databases">
        <title>Genomic Encyclopedia of Archaeal and Bacterial Type Strains, Phase II (KMG-II): from individual species to whole genera.</title>
        <authorList>
            <person name="Goeker M."/>
        </authorList>
    </citation>
    <scope>NUCLEOTIDE SEQUENCE [LARGE SCALE GENOMIC DNA]</scope>
    <source>
        <strain evidence="7 8">DSM 22214</strain>
    </source>
</reference>
<evidence type="ECO:0000256" key="3">
    <source>
        <dbReference type="ARBA" id="ARBA00022692"/>
    </source>
</evidence>
<dbReference type="GO" id="GO:0005886">
    <property type="term" value="C:plasma membrane"/>
    <property type="evidence" value="ECO:0007669"/>
    <property type="project" value="UniProtKB-SubCell"/>
</dbReference>
<keyword evidence="2" id="KW-1003">Cell membrane</keyword>
<dbReference type="OrthoDB" id="9812094at2"/>
<dbReference type="Pfam" id="PF03706">
    <property type="entry name" value="LPG_synthase_TM"/>
    <property type="match status" value="1"/>
</dbReference>
<evidence type="ECO:0000313" key="8">
    <source>
        <dbReference type="Proteomes" id="UP000245489"/>
    </source>
</evidence>